<feature type="domain" description="Thiamine pyrophosphate enzyme TPP-binding" evidence="6">
    <location>
        <begin position="380"/>
        <end position="527"/>
    </location>
</feature>
<reference evidence="8" key="1">
    <citation type="submission" date="2021-12" db="EMBL/GenBank/DDBJ databases">
        <title>Alicyclobacillaceae gen. nov., sp. nov., isolated from chalcocite enrichment system.</title>
        <authorList>
            <person name="Jiang Z."/>
        </authorList>
    </citation>
    <scope>NUCLEOTIDE SEQUENCE</scope>
    <source>
        <strain evidence="8">MYW30-H2</strain>
    </source>
</reference>
<accession>A0ABY4CNZ6</accession>
<keyword evidence="3 4" id="KW-0786">Thiamine pyrophosphate</keyword>
<dbReference type="InterPro" id="IPR045229">
    <property type="entry name" value="TPP_enz"/>
</dbReference>
<dbReference type="Proteomes" id="UP000830167">
    <property type="component" value="Chromosome"/>
</dbReference>
<dbReference type="InterPro" id="IPR029061">
    <property type="entry name" value="THDP-binding"/>
</dbReference>
<evidence type="ECO:0000259" key="5">
    <source>
        <dbReference type="Pfam" id="PF00205"/>
    </source>
</evidence>
<comment type="cofactor">
    <cofactor evidence="1">
        <name>thiamine diphosphate</name>
        <dbReference type="ChEBI" id="CHEBI:58937"/>
    </cofactor>
</comment>
<feature type="domain" description="Thiamine pyrophosphate enzyme central" evidence="5">
    <location>
        <begin position="192"/>
        <end position="329"/>
    </location>
</feature>
<keyword evidence="9" id="KW-1185">Reference proteome</keyword>
<evidence type="ECO:0000313" key="8">
    <source>
        <dbReference type="EMBL" id="UOF91979.1"/>
    </source>
</evidence>
<dbReference type="Gene3D" id="3.40.50.1220">
    <property type="entry name" value="TPP-binding domain"/>
    <property type="match status" value="1"/>
</dbReference>
<dbReference type="CDD" id="cd07035">
    <property type="entry name" value="TPP_PYR_POX_like"/>
    <property type="match status" value="1"/>
</dbReference>
<dbReference type="Pfam" id="PF02775">
    <property type="entry name" value="TPP_enzyme_C"/>
    <property type="match status" value="1"/>
</dbReference>
<dbReference type="InterPro" id="IPR012001">
    <property type="entry name" value="Thiamin_PyroP_enz_TPP-bd_dom"/>
</dbReference>
<dbReference type="RefSeq" id="WP_347438663.1">
    <property type="nucleotide sequence ID" value="NZ_CP089291.1"/>
</dbReference>
<sequence length="545" mass="59444">MKKKVYELLVEHFKNWGVTHVFGIPGKSISPLMLELENHEITYVLGRHETGCGYAASGYALAKKTLGVAIGTSGPGGTNLLTSAGQAKEFNLPVLFITGHPSAQETGRALSQESSQFGTDLVKMFEPVTLFSARVDRGDFLPMFLRHAVEKAYTGEKGPVHLCIPFDVLMEEVDPFFIPLPDHISTVVSPDIEKAISLLEDAKRPVLFLGKGAILSEVCKEIRILADYWNIPVITAPGGKGAFPSKHPLHLGGFGLGGTSSATEYLKSGVDLMIVIGSKLCDMALSGFTSEMYPEKVMQFEYDLTFVGKSIPVQTQVILGDIKYNLKKLIELSGASGKKYELPSEQEIKLDTKLNPMVSAKAAFETLRSCLPKESILFGDAGSHSFYAVQHFEIIEPGTFYFDEVFISMGAAIGYSIGAKIARPDRYIVCVTGDGCMMMHGTELSTAVNYQIPVIFFVLNNGRLDMVEKGMSYNTGRSVGAVYDVPLNVAQFAQSMGAYSFCCHNETDIMEAVHFALQSNGPTVIEVMADPQEIPPILTRLLNLD</sequence>
<gene>
    <name evidence="8" type="ORF">LSG31_07015</name>
</gene>
<dbReference type="SUPFAM" id="SSF52518">
    <property type="entry name" value="Thiamin diphosphate-binding fold (THDP-binding)"/>
    <property type="match status" value="2"/>
</dbReference>
<feature type="domain" description="Thiamine pyrophosphate enzyme N-terminal TPP-binding" evidence="7">
    <location>
        <begin position="4"/>
        <end position="116"/>
    </location>
</feature>
<evidence type="ECO:0000256" key="1">
    <source>
        <dbReference type="ARBA" id="ARBA00001964"/>
    </source>
</evidence>
<dbReference type="InterPro" id="IPR011766">
    <property type="entry name" value="TPP_enzyme_TPP-bd"/>
</dbReference>
<dbReference type="InterPro" id="IPR000399">
    <property type="entry name" value="TPP-bd_CS"/>
</dbReference>
<dbReference type="Gene3D" id="3.40.50.970">
    <property type="match status" value="2"/>
</dbReference>
<evidence type="ECO:0000256" key="3">
    <source>
        <dbReference type="ARBA" id="ARBA00023052"/>
    </source>
</evidence>
<evidence type="ECO:0000259" key="7">
    <source>
        <dbReference type="Pfam" id="PF02776"/>
    </source>
</evidence>
<proteinExistence type="inferred from homology"/>
<dbReference type="PANTHER" id="PTHR18968">
    <property type="entry name" value="THIAMINE PYROPHOSPHATE ENZYMES"/>
    <property type="match status" value="1"/>
</dbReference>
<organism evidence="8 9">
    <name type="scientific">Fodinisporobacter ferrooxydans</name>
    <dbReference type="NCBI Taxonomy" id="2901836"/>
    <lineage>
        <taxon>Bacteria</taxon>
        <taxon>Bacillati</taxon>
        <taxon>Bacillota</taxon>
        <taxon>Bacilli</taxon>
        <taxon>Bacillales</taxon>
        <taxon>Alicyclobacillaceae</taxon>
        <taxon>Fodinisporobacter</taxon>
    </lineage>
</organism>
<evidence type="ECO:0000259" key="6">
    <source>
        <dbReference type="Pfam" id="PF02775"/>
    </source>
</evidence>
<protein>
    <submittedName>
        <fullName evidence="8">Thiamine pyrophosphate-binding protein</fullName>
    </submittedName>
</protein>
<name>A0ABY4CNZ6_9BACL</name>
<dbReference type="PROSITE" id="PS00187">
    <property type="entry name" value="TPP_ENZYMES"/>
    <property type="match status" value="1"/>
</dbReference>
<evidence type="ECO:0000256" key="4">
    <source>
        <dbReference type="RuleBase" id="RU362132"/>
    </source>
</evidence>
<dbReference type="PANTHER" id="PTHR18968:SF13">
    <property type="entry name" value="ACETOLACTATE SYNTHASE CATALYTIC SUBUNIT, MITOCHONDRIAL"/>
    <property type="match status" value="1"/>
</dbReference>
<comment type="similarity">
    <text evidence="2 4">Belongs to the TPP enzyme family.</text>
</comment>
<evidence type="ECO:0000256" key="2">
    <source>
        <dbReference type="ARBA" id="ARBA00007812"/>
    </source>
</evidence>
<dbReference type="Pfam" id="PF02776">
    <property type="entry name" value="TPP_enzyme_N"/>
    <property type="match status" value="1"/>
</dbReference>
<dbReference type="InterPro" id="IPR029035">
    <property type="entry name" value="DHS-like_NAD/FAD-binding_dom"/>
</dbReference>
<evidence type="ECO:0000313" key="9">
    <source>
        <dbReference type="Proteomes" id="UP000830167"/>
    </source>
</evidence>
<dbReference type="CDD" id="cd00568">
    <property type="entry name" value="TPP_enzymes"/>
    <property type="match status" value="1"/>
</dbReference>
<dbReference type="SUPFAM" id="SSF52467">
    <property type="entry name" value="DHS-like NAD/FAD-binding domain"/>
    <property type="match status" value="1"/>
</dbReference>
<dbReference type="EMBL" id="CP089291">
    <property type="protein sequence ID" value="UOF91979.1"/>
    <property type="molecule type" value="Genomic_DNA"/>
</dbReference>
<dbReference type="Pfam" id="PF00205">
    <property type="entry name" value="TPP_enzyme_M"/>
    <property type="match status" value="1"/>
</dbReference>
<dbReference type="InterPro" id="IPR012000">
    <property type="entry name" value="Thiamin_PyroP_enz_cen_dom"/>
</dbReference>